<dbReference type="Gene3D" id="1.10.238.10">
    <property type="entry name" value="EF-hand"/>
    <property type="match status" value="2"/>
</dbReference>
<dbReference type="PANTHER" id="PTHR10891">
    <property type="entry name" value="EF-HAND CALCIUM-BINDING DOMAIN CONTAINING PROTEIN"/>
    <property type="match status" value="1"/>
</dbReference>
<dbReference type="EMBL" id="CM018032">
    <property type="protein sequence ID" value="KAA8546456.1"/>
    <property type="molecule type" value="Genomic_DNA"/>
</dbReference>
<feature type="domain" description="EF-hand" evidence="4">
    <location>
        <begin position="120"/>
        <end position="155"/>
    </location>
</feature>
<keyword evidence="2" id="KW-0677">Repeat</keyword>
<dbReference type="InterPro" id="IPR039647">
    <property type="entry name" value="EF_hand_pair_protein_CML-like"/>
</dbReference>
<dbReference type="SMART" id="SM00054">
    <property type="entry name" value="EFh"/>
    <property type="match status" value="3"/>
</dbReference>
<sequence length="194" mass="21737">MSPLNSNDLHRIFEKLDQNGDGLVSLDELNWLLEKIGVHSSLEELFSLVGKTSLDLIDFLFLYDTIVKQNNGESNAGEEASNLEGDLVKAFKVFDINGDGFISCEELQSVLSRLGLWDRHSGMDCKSMINVFDKNADGLLDFEEFKNMIGCLSLKANLKQWGITDNDTCELCSMDQEFAEHVFFLCGCGFSKQV</sequence>
<evidence type="ECO:0000256" key="3">
    <source>
        <dbReference type="ARBA" id="ARBA00022837"/>
    </source>
</evidence>
<dbReference type="SUPFAM" id="SSF47473">
    <property type="entry name" value="EF-hand"/>
    <property type="match status" value="1"/>
</dbReference>
<evidence type="ECO:0000313" key="6">
    <source>
        <dbReference type="Proteomes" id="UP000325577"/>
    </source>
</evidence>
<evidence type="ECO:0000259" key="4">
    <source>
        <dbReference type="PROSITE" id="PS50222"/>
    </source>
</evidence>
<evidence type="ECO:0000256" key="1">
    <source>
        <dbReference type="ARBA" id="ARBA00022723"/>
    </source>
</evidence>
<dbReference type="CDD" id="cd00051">
    <property type="entry name" value="EFh"/>
    <property type="match status" value="1"/>
</dbReference>
<gene>
    <name evidence="5" type="ORF">F0562_002805</name>
</gene>
<dbReference type="InterPro" id="IPR002048">
    <property type="entry name" value="EF_hand_dom"/>
</dbReference>
<accession>A0A5J5BUR5</accession>
<dbReference type="Pfam" id="PF13405">
    <property type="entry name" value="EF-hand_6"/>
    <property type="match status" value="1"/>
</dbReference>
<dbReference type="PROSITE" id="PS50222">
    <property type="entry name" value="EF_HAND_2"/>
    <property type="match status" value="3"/>
</dbReference>
<dbReference type="InterPro" id="IPR018247">
    <property type="entry name" value="EF_Hand_1_Ca_BS"/>
</dbReference>
<dbReference type="Proteomes" id="UP000325577">
    <property type="component" value="Linkage Group LG1"/>
</dbReference>
<feature type="domain" description="EF-hand" evidence="4">
    <location>
        <begin position="4"/>
        <end position="39"/>
    </location>
</feature>
<dbReference type="FunFam" id="1.10.238.10:FF:000003">
    <property type="entry name" value="Calmodulin A"/>
    <property type="match status" value="1"/>
</dbReference>
<reference evidence="5 6" key="1">
    <citation type="submission" date="2019-09" db="EMBL/GenBank/DDBJ databases">
        <title>A chromosome-level genome assembly of the Chinese tupelo Nyssa sinensis.</title>
        <authorList>
            <person name="Yang X."/>
            <person name="Kang M."/>
            <person name="Yang Y."/>
            <person name="Xiong H."/>
            <person name="Wang M."/>
            <person name="Zhang Z."/>
            <person name="Wang Z."/>
            <person name="Wu H."/>
            <person name="Ma T."/>
            <person name="Liu J."/>
            <person name="Xi Z."/>
        </authorList>
    </citation>
    <scope>NUCLEOTIDE SEQUENCE [LARGE SCALE GENOMIC DNA]</scope>
    <source>
        <strain evidence="5">J267</strain>
        <tissue evidence="5">Leaf</tissue>
    </source>
</reference>
<feature type="domain" description="EF-hand" evidence="4">
    <location>
        <begin position="82"/>
        <end position="117"/>
    </location>
</feature>
<evidence type="ECO:0000313" key="5">
    <source>
        <dbReference type="EMBL" id="KAA8546456.1"/>
    </source>
</evidence>
<protein>
    <recommendedName>
        <fullName evidence="4">EF-hand domain-containing protein</fullName>
    </recommendedName>
</protein>
<name>A0A5J5BUR5_9ASTE</name>
<dbReference type="GO" id="GO:0005509">
    <property type="term" value="F:calcium ion binding"/>
    <property type="evidence" value="ECO:0007669"/>
    <property type="project" value="InterPro"/>
</dbReference>
<keyword evidence="6" id="KW-1185">Reference proteome</keyword>
<keyword evidence="1" id="KW-0479">Metal-binding</keyword>
<dbReference type="InterPro" id="IPR011992">
    <property type="entry name" value="EF-hand-dom_pair"/>
</dbReference>
<dbReference type="OrthoDB" id="26525at2759"/>
<evidence type="ECO:0000256" key="2">
    <source>
        <dbReference type="ARBA" id="ARBA00022737"/>
    </source>
</evidence>
<dbReference type="Pfam" id="PF13499">
    <property type="entry name" value="EF-hand_7"/>
    <property type="match status" value="1"/>
</dbReference>
<proteinExistence type="predicted"/>
<dbReference type="AlphaFoldDB" id="A0A5J5BUR5"/>
<keyword evidence="3" id="KW-0106">Calcium</keyword>
<dbReference type="PROSITE" id="PS00018">
    <property type="entry name" value="EF_HAND_1"/>
    <property type="match status" value="3"/>
</dbReference>
<organism evidence="5 6">
    <name type="scientific">Nyssa sinensis</name>
    <dbReference type="NCBI Taxonomy" id="561372"/>
    <lineage>
        <taxon>Eukaryota</taxon>
        <taxon>Viridiplantae</taxon>
        <taxon>Streptophyta</taxon>
        <taxon>Embryophyta</taxon>
        <taxon>Tracheophyta</taxon>
        <taxon>Spermatophyta</taxon>
        <taxon>Magnoliopsida</taxon>
        <taxon>eudicotyledons</taxon>
        <taxon>Gunneridae</taxon>
        <taxon>Pentapetalae</taxon>
        <taxon>asterids</taxon>
        <taxon>Cornales</taxon>
        <taxon>Nyssaceae</taxon>
        <taxon>Nyssa</taxon>
    </lineage>
</organism>